<feature type="domain" description="Tryptophan synthase beta chain-like PALP" evidence="3">
    <location>
        <begin position="8"/>
        <end position="324"/>
    </location>
</feature>
<accession>A0A6J4L0Y8</accession>
<keyword evidence="4" id="KW-0456">Lyase</keyword>
<sequence length="355" mass="37093">MGLHRRLPGYEPSPLVELPAIAAELGLERLWLKDESSRHGLPAFKILGASWATVRALNALLAEQTGQSAAEWTTLDELAGRLAPLRPLTLACATDGNHGRAVARMARWLGLDAHILVPADMAPARVDAIRSEGARVSTIDGTYDDAVDAAAHLAGPGCLVVSDTAWPGYEDVPSWVIEGYSTIFWEVDDALAAAGETGPDLVLVQIGVGALAAAVVRHYRRAGVEPAPRIVGVEPTRAACAIASMEAGERVALAGPHDSIMSGLNCGVPSSVAWPLVSRGIDTFLTVDDDRARRAMRSLAAEGVVAGECGAAGLAGLTALMDHESSSPRPVRALIVSTEGATDPEAYRRILAGSV</sequence>
<dbReference type="GO" id="GO:1901605">
    <property type="term" value="P:alpha-amino acid metabolic process"/>
    <property type="evidence" value="ECO:0007669"/>
    <property type="project" value="UniProtKB-ARBA"/>
</dbReference>
<evidence type="ECO:0000256" key="1">
    <source>
        <dbReference type="ARBA" id="ARBA00001933"/>
    </source>
</evidence>
<reference evidence="4" key="1">
    <citation type="submission" date="2020-02" db="EMBL/GenBank/DDBJ databases">
        <authorList>
            <person name="Meier V. D."/>
        </authorList>
    </citation>
    <scope>NUCLEOTIDE SEQUENCE</scope>
    <source>
        <strain evidence="4">AVDCRST_MAG24</strain>
    </source>
</reference>
<dbReference type="PANTHER" id="PTHR42937">
    <property type="match status" value="1"/>
</dbReference>
<gene>
    <name evidence="4" type="ORF">AVDCRST_MAG24-276</name>
</gene>
<comment type="cofactor">
    <cofactor evidence="1">
        <name>pyridoxal 5'-phosphate</name>
        <dbReference type="ChEBI" id="CHEBI:597326"/>
    </cofactor>
</comment>
<dbReference type="SUPFAM" id="SSF53686">
    <property type="entry name" value="Tryptophan synthase beta subunit-like PLP-dependent enzymes"/>
    <property type="match status" value="1"/>
</dbReference>
<dbReference type="PANTHER" id="PTHR42937:SF1">
    <property type="entry name" value="DIAMINOPROPIONATE AMMONIA-LYASE"/>
    <property type="match status" value="1"/>
</dbReference>
<dbReference type="Gene3D" id="3.40.50.1100">
    <property type="match status" value="3"/>
</dbReference>
<evidence type="ECO:0000313" key="4">
    <source>
        <dbReference type="EMBL" id="CAA9319537.1"/>
    </source>
</evidence>
<dbReference type="EMBL" id="CADCUF010000035">
    <property type="protein sequence ID" value="CAA9319537.1"/>
    <property type="molecule type" value="Genomic_DNA"/>
</dbReference>
<dbReference type="InterPro" id="IPR036052">
    <property type="entry name" value="TrpB-like_PALP_sf"/>
</dbReference>
<dbReference type="Pfam" id="PF00291">
    <property type="entry name" value="PALP"/>
    <property type="match status" value="1"/>
</dbReference>
<dbReference type="EC" id="4.3.1.15" evidence="4"/>
<name>A0A6J4L0Y8_9ACTN</name>
<keyword evidence="2" id="KW-0663">Pyridoxal phosphate</keyword>
<organism evidence="4">
    <name type="scientific">uncultured Nocardioidaceae bacterium</name>
    <dbReference type="NCBI Taxonomy" id="253824"/>
    <lineage>
        <taxon>Bacteria</taxon>
        <taxon>Bacillati</taxon>
        <taxon>Actinomycetota</taxon>
        <taxon>Actinomycetes</taxon>
        <taxon>Propionibacteriales</taxon>
        <taxon>Nocardioidaceae</taxon>
        <taxon>environmental samples</taxon>
    </lineage>
</organism>
<evidence type="ECO:0000256" key="2">
    <source>
        <dbReference type="ARBA" id="ARBA00022898"/>
    </source>
</evidence>
<dbReference type="AlphaFoldDB" id="A0A6J4L0Y8"/>
<dbReference type="NCBIfam" id="NF006058">
    <property type="entry name" value="PRK08206.1"/>
    <property type="match status" value="1"/>
</dbReference>
<dbReference type="GO" id="GO:0008838">
    <property type="term" value="F:diaminopropionate ammonia-lyase activity"/>
    <property type="evidence" value="ECO:0007669"/>
    <property type="project" value="UniProtKB-EC"/>
</dbReference>
<protein>
    <submittedName>
        <fullName evidence="4">Diaminopropionate ammonia-lyase</fullName>
        <ecNumber evidence="4">4.3.1.15</ecNumber>
    </submittedName>
</protein>
<dbReference type="InterPro" id="IPR001926">
    <property type="entry name" value="TrpB-like_PALP"/>
</dbReference>
<evidence type="ECO:0000259" key="3">
    <source>
        <dbReference type="Pfam" id="PF00291"/>
    </source>
</evidence>
<proteinExistence type="predicted"/>